<dbReference type="CDD" id="cd07185">
    <property type="entry name" value="OmpA_C-like"/>
    <property type="match status" value="1"/>
</dbReference>
<evidence type="ECO:0000259" key="10">
    <source>
        <dbReference type="PROSITE" id="PS51123"/>
    </source>
</evidence>
<dbReference type="PROSITE" id="PS51123">
    <property type="entry name" value="OMPA_2"/>
    <property type="match status" value="1"/>
</dbReference>
<dbReference type="InterPro" id="IPR006690">
    <property type="entry name" value="OMPA-like_CS"/>
</dbReference>
<evidence type="ECO:0000256" key="5">
    <source>
        <dbReference type="ARBA" id="ARBA00023237"/>
    </source>
</evidence>
<dbReference type="GO" id="GO:0009279">
    <property type="term" value="C:cell outer membrane"/>
    <property type="evidence" value="ECO:0007669"/>
    <property type="project" value="UniProtKB-SubCell"/>
</dbReference>
<dbReference type="PANTHER" id="PTHR30329">
    <property type="entry name" value="STATOR ELEMENT OF FLAGELLAR MOTOR COMPLEX"/>
    <property type="match status" value="1"/>
</dbReference>
<accession>A0A1I6HTX8</accession>
<dbReference type="PRINTS" id="PR01021">
    <property type="entry name" value="OMPADOMAIN"/>
</dbReference>
<dbReference type="GO" id="GO:0051301">
    <property type="term" value="P:cell division"/>
    <property type="evidence" value="ECO:0007669"/>
    <property type="project" value="UniProtKB-UniRule"/>
</dbReference>
<dbReference type="STRING" id="670154.SAMN04488002_3409"/>
<protein>
    <recommendedName>
        <fullName evidence="8">Peptidoglycan-associated lipoprotein</fullName>
        <shortName evidence="8">PAL</shortName>
    </recommendedName>
</protein>
<dbReference type="Gene3D" id="3.30.1330.60">
    <property type="entry name" value="OmpA-like domain"/>
    <property type="match status" value="1"/>
</dbReference>
<keyword evidence="2 8" id="KW-0732">Signal</keyword>
<feature type="chain" id="PRO_5011739864" description="Peptidoglycan-associated lipoprotein" evidence="9">
    <location>
        <begin position="18"/>
        <end position="173"/>
    </location>
</feature>
<evidence type="ECO:0000256" key="9">
    <source>
        <dbReference type="SAM" id="SignalP"/>
    </source>
</evidence>
<evidence type="ECO:0000256" key="1">
    <source>
        <dbReference type="ARBA" id="ARBA00022618"/>
    </source>
</evidence>
<evidence type="ECO:0000256" key="6">
    <source>
        <dbReference type="ARBA" id="ARBA00023288"/>
    </source>
</evidence>
<dbReference type="InterPro" id="IPR006665">
    <property type="entry name" value="OmpA-like"/>
</dbReference>
<organism evidence="11 12">
    <name type="scientific">Litoreibacter janthinus</name>
    <dbReference type="NCBI Taxonomy" id="670154"/>
    <lineage>
        <taxon>Bacteria</taxon>
        <taxon>Pseudomonadati</taxon>
        <taxon>Pseudomonadota</taxon>
        <taxon>Alphaproteobacteria</taxon>
        <taxon>Rhodobacterales</taxon>
        <taxon>Roseobacteraceae</taxon>
        <taxon>Litoreibacter</taxon>
    </lineage>
</organism>
<comment type="subunit">
    <text evidence="8">The Tol-Pal system is composed of five core proteins: the inner membrane proteins TolA, TolQ and TolR, the periplasmic protein TolB and the outer membrane protein Pal. They form a network linking the inner and outer membranes and the peptidoglycan layer.</text>
</comment>
<dbReference type="EMBL" id="FOYO01000001">
    <property type="protein sequence ID" value="SFR57700.1"/>
    <property type="molecule type" value="Genomic_DNA"/>
</dbReference>
<dbReference type="RefSeq" id="WP_090219219.1">
    <property type="nucleotide sequence ID" value="NZ_FOYO01000001.1"/>
</dbReference>
<dbReference type="NCBIfam" id="TIGR02802">
    <property type="entry name" value="Pal_lipo"/>
    <property type="match status" value="1"/>
</dbReference>
<evidence type="ECO:0000256" key="8">
    <source>
        <dbReference type="HAMAP-Rule" id="MF_02204"/>
    </source>
</evidence>
<dbReference type="Pfam" id="PF00691">
    <property type="entry name" value="OmpA"/>
    <property type="match status" value="1"/>
</dbReference>
<dbReference type="InterPro" id="IPR050330">
    <property type="entry name" value="Bact_OuterMem_StrucFunc"/>
</dbReference>
<feature type="domain" description="OmpA-like" evidence="10">
    <location>
        <begin position="54"/>
        <end position="171"/>
    </location>
</feature>
<dbReference type="InterPro" id="IPR036737">
    <property type="entry name" value="OmpA-like_sf"/>
</dbReference>
<gene>
    <name evidence="8" type="primary">pal</name>
    <name evidence="11" type="ORF">SAMN04488002_3409</name>
</gene>
<keyword evidence="4 8" id="KW-0564">Palmitate</keyword>
<keyword evidence="12" id="KW-1185">Reference proteome</keyword>
<dbReference type="PROSITE" id="PS01068">
    <property type="entry name" value="OMPA_1"/>
    <property type="match status" value="1"/>
</dbReference>
<evidence type="ECO:0000313" key="11">
    <source>
        <dbReference type="EMBL" id="SFR57700.1"/>
    </source>
</evidence>
<comment type="function">
    <text evidence="8">Part of the Tol-Pal system, which plays a role in outer membrane invagination during cell division and is important for maintaining outer membrane integrity.</text>
</comment>
<dbReference type="InterPro" id="IPR014169">
    <property type="entry name" value="Pal_lipo_C"/>
</dbReference>
<dbReference type="Proteomes" id="UP000199658">
    <property type="component" value="Unassembled WGS sequence"/>
</dbReference>
<dbReference type="InterPro" id="IPR006664">
    <property type="entry name" value="OMP_bac"/>
</dbReference>
<dbReference type="InterPro" id="IPR039001">
    <property type="entry name" value="Pal"/>
</dbReference>
<dbReference type="OrthoDB" id="9809164at2"/>
<sequence>MKTLTKVALLTTTLALAACAKSPFDRSGDGAGGAGANGLNNGGISTSALDPNSPAYFSQTIGDKVLFAVDQSTLGDEARSTLGQQANWLSNNPSYSAIIEGHADEQGTREYNLALGARRAAAARDYLVANGVADNRLRTVSFGKERPLEVCSVESCYAKNRRAVTVISAGVGS</sequence>
<evidence type="ECO:0000256" key="7">
    <source>
        <dbReference type="ARBA" id="ARBA00023306"/>
    </source>
</evidence>
<reference evidence="12" key="1">
    <citation type="submission" date="2016-10" db="EMBL/GenBank/DDBJ databases">
        <authorList>
            <person name="Varghese N."/>
            <person name="Submissions S."/>
        </authorList>
    </citation>
    <scope>NUCLEOTIDE SEQUENCE [LARGE SCALE GENOMIC DNA]</scope>
    <source>
        <strain evidence="12">DSM 26921</strain>
    </source>
</reference>
<dbReference type="HAMAP" id="MF_02204">
    <property type="entry name" value="Pal"/>
    <property type="match status" value="1"/>
</dbReference>
<comment type="subcellular location">
    <subcellularLocation>
        <location evidence="8">Cell outer membrane</location>
        <topology evidence="8">Lipid-anchor</topology>
    </subcellularLocation>
</comment>
<keyword evidence="6 8" id="KW-0449">Lipoprotein</keyword>
<keyword evidence="1 8" id="KW-0132">Cell division</keyword>
<keyword evidence="7 8" id="KW-0131">Cell cycle</keyword>
<dbReference type="SUPFAM" id="SSF103088">
    <property type="entry name" value="OmpA-like"/>
    <property type="match status" value="1"/>
</dbReference>
<dbReference type="PROSITE" id="PS51257">
    <property type="entry name" value="PROKAR_LIPOPROTEIN"/>
    <property type="match status" value="1"/>
</dbReference>
<evidence type="ECO:0000256" key="2">
    <source>
        <dbReference type="ARBA" id="ARBA00022729"/>
    </source>
</evidence>
<dbReference type="PANTHER" id="PTHR30329:SF21">
    <property type="entry name" value="LIPOPROTEIN YIAD-RELATED"/>
    <property type="match status" value="1"/>
</dbReference>
<keyword evidence="5 8" id="KW-0998">Cell outer membrane</keyword>
<evidence type="ECO:0000256" key="4">
    <source>
        <dbReference type="ARBA" id="ARBA00023139"/>
    </source>
</evidence>
<dbReference type="AlphaFoldDB" id="A0A1I6HTX8"/>
<feature type="signal peptide" evidence="9">
    <location>
        <begin position="1"/>
        <end position="17"/>
    </location>
</feature>
<name>A0A1I6HTX8_9RHOB</name>
<evidence type="ECO:0000256" key="3">
    <source>
        <dbReference type="ARBA" id="ARBA00023136"/>
    </source>
</evidence>
<proteinExistence type="inferred from homology"/>
<keyword evidence="3 8" id="KW-0472">Membrane</keyword>
<comment type="similarity">
    <text evidence="8">Belongs to the Pal lipoprotein family.</text>
</comment>
<evidence type="ECO:0000313" key="12">
    <source>
        <dbReference type="Proteomes" id="UP000199658"/>
    </source>
</evidence>